<name>A0A382SE84_9ZZZZ</name>
<dbReference type="Pfam" id="PF16724">
    <property type="entry name" value="T4-gp15_tss"/>
    <property type="match status" value="1"/>
</dbReference>
<reference evidence="1" key="1">
    <citation type="submission" date="2018-05" db="EMBL/GenBank/DDBJ databases">
        <authorList>
            <person name="Lanie J.A."/>
            <person name="Ng W.-L."/>
            <person name="Kazmierczak K.M."/>
            <person name="Andrzejewski T.M."/>
            <person name="Davidsen T.M."/>
            <person name="Wayne K.J."/>
            <person name="Tettelin H."/>
            <person name="Glass J.I."/>
            <person name="Rusch D."/>
            <person name="Podicherti R."/>
            <person name="Tsui H.-C.T."/>
            <person name="Winkler M.E."/>
        </authorList>
    </citation>
    <scope>NUCLEOTIDE SEQUENCE</scope>
</reference>
<sequence>MLGQTFYHQTIRKYVALFGTLFNDINIEKKDSGGNVLSRQK</sequence>
<organism evidence="1">
    <name type="scientific">marine metagenome</name>
    <dbReference type="NCBI Taxonomy" id="408172"/>
    <lineage>
        <taxon>unclassified sequences</taxon>
        <taxon>metagenomes</taxon>
        <taxon>ecological metagenomes</taxon>
    </lineage>
</organism>
<feature type="non-terminal residue" evidence="1">
    <location>
        <position position="41"/>
    </location>
</feature>
<dbReference type="InterPro" id="IPR038553">
    <property type="entry name" value="T4-gp15_tss_sf"/>
</dbReference>
<accession>A0A382SE84</accession>
<dbReference type="EMBL" id="UINC01128434">
    <property type="protein sequence ID" value="SVD08176.1"/>
    <property type="molecule type" value="Genomic_DNA"/>
</dbReference>
<dbReference type="Gene3D" id="3.30.2000.40">
    <property type="entry name" value="Myoviridae tail sheath stabiliser"/>
    <property type="match status" value="1"/>
</dbReference>
<dbReference type="InterPro" id="IPR031997">
    <property type="entry name" value="T4-gp15_tss"/>
</dbReference>
<evidence type="ECO:0000313" key="1">
    <source>
        <dbReference type="EMBL" id="SVD08176.1"/>
    </source>
</evidence>
<dbReference type="AlphaFoldDB" id="A0A382SE84"/>
<gene>
    <name evidence="1" type="ORF">METZ01_LOCUS361030</name>
</gene>
<protein>
    <submittedName>
        <fullName evidence="1">Uncharacterized protein</fullName>
    </submittedName>
</protein>
<proteinExistence type="predicted"/>